<dbReference type="EC" id="3.1.3.1" evidence="2"/>
<reference evidence="2 3" key="1">
    <citation type="submission" date="2023-12" db="EMBL/GenBank/DDBJ databases">
        <title>the genome sequence of Hyalangium sp. s54d21.</title>
        <authorList>
            <person name="Zhang X."/>
        </authorList>
    </citation>
    <scope>NUCLEOTIDE SEQUENCE [LARGE SCALE GENOMIC DNA]</scope>
    <source>
        <strain evidence="3">s54d21</strain>
    </source>
</reference>
<dbReference type="InterPro" id="IPR029052">
    <property type="entry name" value="Metallo-depent_PP-like"/>
</dbReference>
<dbReference type="PANTHER" id="PTHR43606">
    <property type="entry name" value="PHOSPHATASE, PUTATIVE (AFU_ORTHOLOGUE AFUA_6G08710)-RELATED"/>
    <property type="match status" value="1"/>
</dbReference>
<keyword evidence="3" id="KW-1185">Reference proteome</keyword>
<comment type="caution">
    <text evidence="2">The sequence shown here is derived from an EMBL/GenBank/DDBJ whole genome shotgun (WGS) entry which is preliminary data.</text>
</comment>
<evidence type="ECO:0000313" key="3">
    <source>
        <dbReference type="Proteomes" id="UP001291309"/>
    </source>
</evidence>
<dbReference type="Pfam" id="PF09423">
    <property type="entry name" value="PhoD"/>
    <property type="match status" value="1"/>
</dbReference>
<name>A0ABU5HI66_9BACT</name>
<proteinExistence type="predicted"/>
<protein>
    <submittedName>
        <fullName evidence="2">Alkaline phosphatase D family protein</fullName>
        <ecNumber evidence="2">3.1.3.1</ecNumber>
    </submittedName>
</protein>
<accession>A0ABU5HI66</accession>
<evidence type="ECO:0000259" key="1">
    <source>
        <dbReference type="Pfam" id="PF09423"/>
    </source>
</evidence>
<dbReference type="InterPro" id="IPR018946">
    <property type="entry name" value="PhoD-like_MPP"/>
</dbReference>
<dbReference type="EMBL" id="JAXIVS010000029">
    <property type="protein sequence ID" value="MDY7233166.1"/>
    <property type="molecule type" value="Genomic_DNA"/>
</dbReference>
<dbReference type="GO" id="GO:0004035">
    <property type="term" value="F:alkaline phosphatase activity"/>
    <property type="evidence" value="ECO:0007669"/>
    <property type="project" value="UniProtKB-EC"/>
</dbReference>
<keyword evidence="2" id="KW-0378">Hydrolase</keyword>
<dbReference type="CDD" id="cd07389">
    <property type="entry name" value="MPP_PhoD"/>
    <property type="match status" value="1"/>
</dbReference>
<dbReference type="RefSeq" id="WP_321551878.1">
    <property type="nucleotide sequence ID" value="NZ_JAXIVS010000029.1"/>
</dbReference>
<dbReference type="Proteomes" id="UP001291309">
    <property type="component" value="Unassembled WGS sequence"/>
</dbReference>
<dbReference type="SUPFAM" id="SSF56300">
    <property type="entry name" value="Metallo-dependent phosphatases"/>
    <property type="match status" value="1"/>
</dbReference>
<dbReference type="PANTHER" id="PTHR43606:SF2">
    <property type="entry name" value="ALKALINE PHOSPHATASE FAMILY PROTEIN (AFU_ORTHOLOGUE AFUA_5G03860)"/>
    <property type="match status" value="1"/>
</dbReference>
<organism evidence="2 3">
    <name type="scientific">Hyalangium rubrum</name>
    <dbReference type="NCBI Taxonomy" id="3103134"/>
    <lineage>
        <taxon>Bacteria</taxon>
        <taxon>Pseudomonadati</taxon>
        <taxon>Myxococcota</taxon>
        <taxon>Myxococcia</taxon>
        <taxon>Myxococcales</taxon>
        <taxon>Cystobacterineae</taxon>
        <taxon>Archangiaceae</taxon>
        <taxon>Hyalangium</taxon>
    </lineage>
</organism>
<dbReference type="InterPro" id="IPR052900">
    <property type="entry name" value="Phospholipid_Metab_Enz"/>
</dbReference>
<dbReference type="Gene3D" id="3.60.21.70">
    <property type="entry name" value="PhoD-like phosphatase"/>
    <property type="match status" value="1"/>
</dbReference>
<sequence>MAVVFPVKPVTVGPLVGHTTDTTVRLWGRGERPTASGGQFCYGVAQVLESGSTTPAQAAYFKLRPEDDFTGTVDFQGLRPGKPYAYRMGYFFSDVEQHLMLPALGLQLEGAISGVFRTARAPGSPEFSLVFGSCRHPTPGVEDGLPGVPERGDRIFGTILEQVEGGTPTDALLMVGDQIYADVRADDRTFAQYCARHRQAFIQPNLRRLMARVPTYMAMDDHEIADNWSMDRLNDPKLSEAERAANKGRFLSAIEAYRCYQVVHSPALKRVNEQGATNAITELWYTFQSGPAHFFVMDVRTERFNRAQPPQLISARQMQAVRAWMAAHKGELKFVVTAVPFYPDVKLGGLAMWERNDKWAGFMHQRQQLLDFMRDEGVRRTVFLSGDVHVSLWAELTSTSRPDFRAYSIISSAFNAPAFTPPEFIFEHTGILDGQADYVVSRHGGYTSASNFTRLTWKAPTLRVEVFERKGKRLHVSELNLDG</sequence>
<gene>
    <name evidence="2" type="ORF">SYV04_42660</name>
</gene>
<evidence type="ECO:0000313" key="2">
    <source>
        <dbReference type="EMBL" id="MDY7233166.1"/>
    </source>
</evidence>
<dbReference type="InterPro" id="IPR038607">
    <property type="entry name" value="PhoD-like_sf"/>
</dbReference>
<feature type="domain" description="PhoD-like phosphatase metallophosphatase" evidence="1">
    <location>
        <begin position="168"/>
        <end position="413"/>
    </location>
</feature>